<comment type="function">
    <text evidence="7">Catalyzes the addition of an amino acid to the nucleotide precursor UDP-N-acetylmuramoyl-L-alanyl-D-glutamate (UMAG) in the biosynthesis of bacterial cell-wall peptidoglycan.</text>
</comment>
<feature type="domain" description="Mur ligase N-terminal catalytic" evidence="10">
    <location>
        <begin position="48"/>
        <end position="134"/>
    </location>
</feature>
<keyword evidence="14" id="KW-1185">Reference proteome</keyword>
<dbReference type="HAMAP" id="MF_00208">
    <property type="entry name" value="MurE"/>
    <property type="match status" value="1"/>
</dbReference>
<comment type="similarity">
    <text evidence="1 7">Belongs to the MurCDEF family. MurE subfamily.</text>
</comment>
<evidence type="ECO:0000256" key="4">
    <source>
        <dbReference type="ARBA" id="ARBA00022984"/>
    </source>
</evidence>
<dbReference type="SUPFAM" id="SSF53623">
    <property type="entry name" value="MurD-like peptide ligases, catalytic domain"/>
    <property type="match status" value="1"/>
</dbReference>
<keyword evidence="7" id="KW-0963">Cytoplasm</keyword>
<keyword evidence="2 7" id="KW-0132">Cell division</keyword>
<comment type="cofactor">
    <cofactor evidence="7">
        <name>Mg(2+)</name>
        <dbReference type="ChEBI" id="CHEBI:18420"/>
    </cofactor>
</comment>
<proteinExistence type="inferred from homology"/>
<gene>
    <name evidence="7" type="primary">murE</name>
    <name evidence="13" type="ordered locus">Ksed_01510</name>
</gene>
<keyword evidence="3 7" id="KW-0133">Cell shape</keyword>
<comment type="subcellular location">
    <subcellularLocation>
        <location evidence="7 8">Cytoplasm</location>
    </subcellularLocation>
</comment>
<name>C7NJ15_KYTSD</name>
<dbReference type="Pfam" id="PF08245">
    <property type="entry name" value="Mur_ligase_M"/>
    <property type="match status" value="1"/>
</dbReference>
<feature type="compositionally biased region" description="Basic and acidic residues" evidence="9">
    <location>
        <begin position="506"/>
        <end position="520"/>
    </location>
</feature>
<dbReference type="SUPFAM" id="SSF53244">
    <property type="entry name" value="MurD-like peptide ligases, peptide-binding domain"/>
    <property type="match status" value="1"/>
</dbReference>
<keyword evidence="4 7" id="KW-0573">Peptidoglycan synthesis</keyword>
<dbReference type="InterPro" id="IPR036615">
    <property type="entry name" value="Mur_ligase_C_dom_sf"/>
</dbReference>
<organism evidence="13 14">
    <name type="scientific">Kytococcus sedentarius (strain ATCC 14392 / DSM 20547 / JCM 11482 / CCUG 33030 / NBRC 15357 / NCTC 11040 / CCM 314 / 541)</name>
    <name type="common">Micrococcus sedentarius</name>
    <dbReference type="NCBI Taxonomy" id="478801"/>
    <lineage>
        <taxon>Bacteria</taxon>
        <taxon>Bacillati</taxon>
        <taxon>Actinomycetota</taxon>
        <taxon>Actinomycetes</taxon>
        <taxon>Micrococcales</taxon>
        <taxon>Kytococcaceae</taxon>
        <taxon>Kytococcus</taxon>
    </lineage>
</organism>
<evidence type="ECO:0000259" key="11">
    <source>
        <dbReference type="Pfam" id="PF02875"/>
    </source>
</evidence>
<dbReference type="SUPFAM" id="SSF63418">
    <property type="entry name" value="MurE/MurF N-terminal domain"/>
    <property type="match status" value="1"/>
</dbReference>
<dbReference type="InterPro" id="IPR013221">
    <property type="entry name" value="Mur_ligase_cen"/>
</dbReference>
<feature type="modified residue" description="N6-carboxylysine" evidence="7">
    <location>
        <position position="261"/>
    </location>
</feature>
<dbReference type="EC" id="6.3.2.-" evidence="7"/>
<feature type="binding site" evidence="7">
    <location>
        <begin position="150"/>
        <end position="156"/>
    </location>
    <ligand>
        <name>ATP</name>
        <dbReference type="ChEBI" id="CHEBI:30616"/>
    </ligand>
</feature>
<dbReference type="GO" id="GO:0051301">
    <property type="term" value="P:cell division"/>
    <property type="evidence" value="ECO:0007669"/>
    <property type="project" value="UniProtKB-KW"/>
</dbReference>
<dbReference type="PANTHER" id="PTHR23135">
    <property type="entry name" value="MUR LIGASE FAMILY MEMBER"/>
    <property type="match status" value="1"/>
</dbReference>
<dbReference type="InterPro" id="IPR004101">
    <property type="entry name" value="Mur_ligase_C"/>
</dbReference>
<accession>C7NJ15</accession>
<keyword evidence="7" id="KW-0436">Ligase</keyword>
<sequence length="528" mass="55614">MTHVSPAGGASVPRAAYAGRVLTRADVATALRLPEAAVPEAFAGSPGIAAVTHDSRAVEPGAAFVAVSGFKSDGLRFAASALAGGASLVVAEREWPTAADREADPQIGEIEGAGPLPVVVVPNAREALGLLAAAVNGNPSRSMRVHGITGTNGKTTTSYVLYNLLAGILGKDKVGLSTTVEVIIDGVGRPAMRTTPEAPLVQENLRRMVGAGASDAVLETSSHGLELHRVTGVEYASAIFTNLTRDHLDIHGDMETYFQVKRQLFERTEGPRLANVDDDYGRRLAREFPGSLTFGYSPEADYQIVDPTDLTLEGMQFTLRTPGHGELRLEPPLVGDYNALNVAGAVAVALESGHDPLAVVDAVKGLGQVPGRFQRIAEAADHGFMAVVDYAHTEVGLEMVLTVARKIADMAGGRLICVYGAAGERDAAKRPLMGEVVSRIADVGIITTDDPYGEDPVTIADEVMAGADPADTHIVVDRREALLEAVAMARENDLLIACGKGDEPFQHLPEGDVDHHDPTSIREGLSLR</sequence>
<keyword evidence="7" id="KW-0067">ATP-binding</keyword>
<feature type="binding site" evidence="7">
    <location>
        <position position="221"/>
    </location>
    <ligand>
        <name>UDP-N-acetyl-alpha-D-muramoyl-L-alanyl-D-glutamate</name>
        <dbReference type="ChEBI" id="CHEBI:83900"/>
    </ligand>
</feature>
<feature type="binding site" evidence="7">
    <location>
        <position position="229"/>
    </location>
    <ligand>
        <name>UDP-N-acetyl-alpha-D-muramoyl-L-alanyl-D-glutamate</name>
        <dbReference type="ChEBI" id="CHEBI:83900"/>
    </ligand>
</feature>
<dbReference type="NCBIfam" id="TIGR01085">
    <property type="entry name" value="murE"/>
    <property type="match status" value="1"/>
</dbReference>
<evidence type="ECO:0000259" key="10">
    <source>
        <dbReference type="Pfam" id="PF01225"/>
    </source>
</evidence>
<evidence type="ECO:0000256" key="6">
    <source>
        <dbReference type="ARBA" id="ARBA00023316"/>
    </source>
</evidence>
<protein>
    <recommendedName>
        <fullName evidence="7">UDP-N-acetylmuramyl-tripeptide synthetase</fullName>
        <ecNumber evidence="7">6.3.2.-</ecNumber>
    </recommendedName>
    <alternativeName>
        <fullName evidence="7">UDP-MurNAc-tripeptide synthetase</fullName>
    </alternativeName>
</protein>
<dbReference type="GO" id="GO:0000287">
    <property type="term" value="F:magnesium ion binding"/>
    <property type="evidence" value="ECO:0007669"/>
    <property type="project" value="UniProtKB-UniRule"/>
</dbReference>
<evidence type="ECO:0000256" key="1">
    <source>
        <dbReference type="ARBA" id="ARBA00005898"/>
    </source>
</evidence>
<dbReference type="NCBIfam" id="NF001126">
    <property type="entry name" value="PRK00139.1-4"/>
    <property type="match status" value="1"/>
</dbReference>
<evidence type="ECO:0000256" key="9">
    <source>
        <dbReference type="SAM" id="MobiDB-lite"/>
    </source>
</evidence>
<evidence type="ECO:0000313" key="13">
    <source>
        <dbReference type="EMBL" id="ACV05240.1"/>
    </source>
</evidence>
<dbReference type="Proteomes" id="UP000006666">
    <property type="component" value="Chromosome"/>
</dbReference>
<keyword evidence="5 7" id="KW-0131">Cell cycle</keyword>
<comment type="PTM">
    <text evidence="7">Carboxylation is probably crucial for Mg(2+) binding and, consequently, for the gamma-phosphate positioning of ATP.</text>
</comment>
<dbReference type="HOGENOM" id="CLU_022291_4_1_11"/>
<dbReference type="EMBL" id="CP001686">
    <property type="protein sequence ID" value="ACV05240.1"/>
    <property type="molecule type" value="Genomic_DNA"/>
</dbReference>
<dbReference type="PANTHER" id="PTHR23135:SF4">
    <property type="entry name" value="UDP-N-ACETYLMURAMOYL-L-ALANYL-D-GLUTAMATE--2,6-DIAMINOPIMELATE LIGASE MURE HOMOLOG, CHLOROPLASTIC"/>
    <property type="match status" value="1"/>
</dbReference>
<dbReference type="GO" id="GO:0005737">
    <property type="term" value="C:cytoplasm"/>
    <property type="evidence" value="ECO:0007669"/>
    <property type="project" value="UniProtKB-SubCell"/>
</dbReference>
<comment type="pathway">
    <text evidence="7 8">Cell wall biogenesis; peptidoglycan biosynthesis.</text>
</comment>
<comment type="caution">
    <text evidence="7">Lacks conserved residue(s) required for the propagation of feature annotation.</text>
</comment>
<evidence type="ECO:0000256" key="3">
    <source>
        <dbReference type="ARBA" id="ARBA00022960"/>
    </source>
</evidence>
<feature type="region of interest" description="Disordered" evidence="9">
    <location>
        <begin position="506"/>
        <end position="528"/>
    </location>
</feature>
<dbReference type="STRING" id="478801.Ksed_01510"/>
<dbReference type="InterPro" id="IPR036565">
    <property type="entry name" value="Mur-like_cat_sf"/>
</dbReference>
<feature type="binding site" evidence="7">
    <location>
        <position position="55"/>
    </location>
    <ligand>
        <name>UDP-N-acetyl-alpha-D-muramoyl-L-alanyl-D-glutamate</name>
        <dbReference type="ChEBI" id="CHEBI:83900"/>
    </ligand>
</feature>
<evidence type="ECO:0000256" key="7">
    <source>
        <dbReference type="HAMAP-Rule" id="MF_00208"/>
    </source>
</evidence>
<dbReference type="eggNOG" id="COG0769">
    <property type="taxonomic scope" value="Bacteria"/>
</dbReference>
<feature type="domain" description="Mur ligase central" evidence="12">
    <location>
        <begin position="148"/>
        <end position="349"/>
    </location>
</feature>
<dbReference type="UniPathway" id="UPA00219"/>
<dbReference type="Gene3D" id="3.40.1390.10">
    <property type="entry name" value="MurE/MurF, N-terminal domain"/>
    <property type="match status" value="1"/>
</dbReference>
<dbReference type="InterPro" id="IPR005761">
    <property type="entry name" value="UDP-N-AcMur-Glu-dNH2Pim_ligase"/>
</dbReference>
<dbReference type="InterPro" id="IPR035911">
    <property type="entry name" value="MurE/MurF_N"/>
</dbReference>
<dbReference type="Gene3D" id="3.90.190.20">
    <property type="entry name" value="Mur ligase, C-terminal domain"/>
    <property type="match status" value="1"/>
</dbReference>
<dbReference type="GO" id="GO:0005524">
    <property type="term" value="F:ATP binding"/>
    <property type="evidence" value="ECO:0007669"/>
    <property type="project" value="UniProtKB-UniRule"/>
</dbReference>
<keyword evidence="7" id="KW-0547">Nucleotide-binding</keyword>
<evidence type="ECO:0000313" key="14">
    <source>
        <dbReference type="Proteomes" id="UP000006666"/>
    </source>
</evidence>
<feature type="binding site" evidence="7">
    <location>
        <begin position="194"/>
        <end position="195"/>
    </location>
    <ligand>
        <name>UDP-N-acetyl-alpha-D-muramoyl-L-alanyl-D-glutamate</name>
        <dbReference type="ChEBI" id="CHEBI:83900"/>
    </ligand>
</feature>
<dbReference type="GO" id="GO:0009252">
    <property type="term" value="P:peptidoglycan biosynthetic process"/>
    <property type="evidence" value="ECO:0007669"/>
    <property type="project" value="UniProtKB-UniRule"/>
</dbReference>
<dbReference type="Pfam" id="PF01225">
    <property type="entry name" value="Mur_ligase"/>
    <property type="match status" value="1"/>
</dbReference>
<feature type="domain" description="Mur ligase C-terminal" evidence="11">
    <location>
        <begin position="371"/>
        <end position="501"/>
    </location>
</feature>
<evidence type="ECO:0000256" key="5">
    <source>
        <dbReference type="ARBA" id="ARBA00023306"/>
    </source>
</evidence>
<reference evidence="13 14" key="1">
    <citation type="journal article" date="2009" name="Stand. Genomic Sci.">
        <title>Complete genome sequence of Kytococcus sedentarius type strain (541).</title>
        <authorList>
            <person name="Sims D."/>
            <person name="Brettin T."/>
            <person name="Detter J.C."/>
            <person name="Han C."/>
            <person name="Lapidus A."/>
            <person name="Copeland A."/>
            <person name="Glavina Del Rio T."/>
            <person name="Nolan M."/>
            <person name="Chen F."/>
            <person name="Lucas S."/>
            <person name="Tice H."/>
            <person name="Cheng J.F."/>
            <person name="Bruce D."/>
            <person name="Goodwin L."/>
            <person name="Pitluck S."/>
            <person name="Ovchinnikova G."/>
            <person name="Pati A."/>
            <person name="Ivanova N."/>
            <person name="Mavrommatis K."/>
            <person name="Chen A."/>
            <person name="Palaniappan K."/>
            <person name="D'haeseleer P."/>
            <person name="Chain P."/>
            <person name="Bristow J."/>
            <person name="Eisen J.A."/>
            <person name="Markowitz V."/>
            <person name="Hugenholtz P."/>
            <person name="Schneider S."/>
            <person name="Goker M."/>
            <person name="Pukall R."/>
            <person name="Kyrpides N.C."/>
            <person name="Klenk H.P."/>
        </authorList>
    </citation>
    <scope>NUCLEOTIDE SEQUENCE [LARGE SCALE GENOMIC DNA]</scope>
    <source>
        <strain evidence="14">ATCC 14392 / DSM 20547 / JCM 11482 / CCUG 33030 / NBRC 15357 / NCTC 11040 / CCM 314 / 541</strain>
    </source>
</reference>
<dbReference type="GO" id="GO:0016881">
    <property type="term" value="F:acid-amino acid ligase activity"/>
    <property type="evidence" value="ECO:0007669"/>
    <property type="project" value="UniProtKB-UniRule"/>
</dbReference>
<dbReference type="Pfam" id="PF02875">
    <property type="entry name" value="Mur_ligase_C"/>
    <property type="match status" value="1"/>
</dbReference>
<evidence type="ECO:0000259" key="12">
    <source>
        <dbReference type="Pfam" id="PF08245"/>
    </source>
</evidence>
<dbReference type="AlphaFoldDB" id="C7NJ15"/>
<keyword evidence="7" id="KW-0460">Magnesium</keyword>
<dbReference type="GO" id="GO:0008360">
    <property type="term" value="P:regulation of cell shape"/>
    <property type="evidence" value="ECO:0007669"/>
    <property type="project" value="UniProtKB-KW"/>
</dbReference>
<dbReference type="InterPro" id="IPR000713">
    <property type="entry name" value="Mur_ligase_N"/>
</dbReference>
<evidence type="ECO:0000256" key="8">
    <source>
        <dbReference type="RuleBase" id="RU004135"/>
    </source>
</evidence>
<dbReference type="GO" id="GO:0071555">
    <property type="term" value="P:cell wall organization"/>
    <property type="evidence" value="ECO:0007669"/>
    <property type="project" value="UniProtKB-KW"/>
</dbReference>
<keyword evidence="6 7" id="KW-0961">Cell wall biogenesis/degradation</keyword>
<evidence type="ECO:0000256" key="2">
    <source>
        <dbReference type="ARBA" id="ARBA00022618"/>
    </source>
</evidence>
<dbReference type="Gene3D" id="3.40.1190.10">
    <property type="entry name" value="Mur-like, catalytic domain"/>
    <property type="match status" value="1"/>
</dbReference>
<dbReference type="KEGG" id="kse:Ksed_01510"/>